<dbReference type="PANTHER" id="PTHR47985:SF44">
    <property type="entry name" value="SERINE_THREONINE-PROTEIN KINASE PBS1"/>
    <property type="match status" value="1"/>
</dbReference>
<reference evidence="6" key="1">
    <citation type="submission" date="2022-05" db="EMBL/GenBank/DDBJ databases">
        <title>The Musa troglodytarum L. genome provides insights into the mechanism of non-climacteric behaviour and enrichment of carotenoids.</title>
        <authorList>
            <person name="Wang J."/>
        </authorList>
    </citation>
    <scope>NUCLEOTIDE SEQUENCE</scope>
    <source>
        <tissue evidence="6">Leaf</tissue>
    </source>
</reference>
<proteinExistence type="predicted"/>
<dbReference type="SUPFAM" id="SSF56112">
    <property type="entry name" value="Protein kinase-like (PK-like)"/>
    <property type="match status" value="1"/>
</dbReference>
<evidence type="ECO:0000256" key="2">
    <source>
        <dbReference type="ARBA" id="ARBA00022475"/>
    </source>
</evidence>
<keyword evidence="7" id="KW-1185">Reference proteome</keyword>
<dbReference type="InterPro" id="IPR008271">
    <property type="entry name" value="Ser/Thr_kinase_AS"/>
</dbReference>
<dbReference type="PROSITE" id="PS00108">
    <property type="entry name" value="PROTEIN_KINASE_ST"/>
    <property type="match status" value="2"/>
</dbReference>
<accession>A0A9E7IAR3</accession>
<keyword evidence="4" id="KW-0472">Membrane</keyword>
<dbReference type="Gene3D" id="1.10.510.10">
    <property type="entry name" value="Transferase(Phosphotransferase) domain 1"/>
    <property type="match status" value="1"/>
</dbReference>
<evidence type="ECO:0000313" key="7">
    <source>
        <dbReference type="Proteomes" id="UP001055439"/>
    </source>
</evidence>
<organism evidence="6 7">
    <name type="scientific">Musa troglodytarum</name>
    <name type="common">fe'i banana</name>
    <dbReference type="NCBI Taxonomy" id="320322"/>
    <lineage>
        <taxon>Eukaryota</taxon>
        <taxon>Viridiplantae</taxon>
        <taxon>Streptophyta</taxon>
        <taxon>Embryophyta</taxon>
        <taxon>Tracheophyta</taxon>
        <taxon>Spermatophyta</taxon>
        <taxon>Magnoliopsida</taxon>
        <taxon>Liliopsida</taxon>
        <taxon>Zingiberales</taxon>
        <taxon>Musaceae</taxon>
        <taxon>Musa</taxon>
    </lineage>
</organism>
<keyword evidence="2" id="KW-1003">Cell membrane</keyword>
<dbReference type="GO" id="GO:0005524">
    <property type="term" value="F:ATP binding"/>
    <property type="evidence" value="ECO:0007669"/>
    <property type="project" value="InterPro"/>
</dbReference>
<dbReference type="GO" id="GO:0005886">
    <property type="term" value="C:plasma membrane"/>
    <property type="evidence" value="ECO:0007669"/>
    <property type="project" value="UniProtKB-SubCell"/>
</dbReference>
<dbReference type="Pfam" id="PF00069">
    <property type="entry name" value="Pkinase"/>
    <property type="match status" value="1"/>
</dbReference>
<keyword evidence="6" id="KW-0808">Transferase</keyword>
<comment type="subcellular location">
    <subcellularLocation>
        <location evidence="1">Cell membrane</location>
    </subcellularLocation>
</comment>
<evidence type="ECO:0000256" key="1">
    <source>
        <dbReference type="ARBA" id="ARBA00004236"/>
    </source>
</evidence>
<evidence type="ECO:0000313" key="6">
    <source>
        <dbReference type="EMBL" id="URE49305.1"/>
    </source>
</evidence>
<dbReference type="OrthoDB" id="683175at2759"/>
<keyword evidence="3" id="KW-0723">Serine/threonine-protein kinase</keyword>
<dbReference type="InterPro" id="IPR011009">
    <property type="entry name" value="Kinase-like_dom_sf"/>
</dbReference>
<dbReference type="GO" id="GO:0004674">
    <property type="term" value="F:protein serine/threonine kinase activity"/>
    <property type="evidence" value="ECO:0007669"/>
    <property type="project" value="UniProtKB-KW"/>
</dbReference>
<keyword evidence="6" id="KW-0418">Kinase</keyword>
<dbReference type="AlphaFoldDB" id="A0A9E7IAR3"/>
<feature type="domain" description="Protein kinase" evidence="5">
    <location>
        <begin position="1"/>
        <end position="317"/>
    </location>
</feature>
<sequence>MAVKLPNSGAMGAQHTTPRVLLVLRINLWSWQDEKNMVRSSISIFLPAIAEFALFKSTFSASISTAVTLWRNRNSWQVQWPFIGIRTDAARDASGPHFVDVLSRSTGQQESKSPFLHDSNFQLVIYRDVKASNILLDSEFNAKLSDFGVAKAGPTGDRTHVSTQVMGAEGYAAPAKYLHDVLSRSTGQQESKSPFLHDSNFQLVIYRDVKASNILLDSTSASQKLDQLGIELMGAEGYAAPAKVFTFIFPFAVFIFIDPFVPVNFQIDRRLPCRLQQPTPPLLLGFLDEVAYSPKPDGSFALLRFFSSSQSSNQSVL</sequence>
<dbReference type="PROSITE" id="PS50011">
    <property type="entry name" value="PROTEIN_KINASE_DOM"/>
    <property type="match status" value="1"/>
</dbReference>
<evidence type="ECO:0000256" key="4">
    <source>
        <dbReference type="ARBA" id="ARBA00023136"/>
    </source>
</evidence>
<gene>
    <name evidence="6" type="ORF">MUK42_32732</name>
</gene>
<dbReference type="Proteomes" id="UP001055439">
    <property type="component" value="Chromosome 9"/>
</dbReference>
<dbReference type="InterPro" id="IPR000719">
    <property type="entry name" value="Prot_kinase_dom"/>
</dbReference>
<name>A0A9E7IAR3_9LILI</name>
<dbReference type="PANTHER" id="PTHR47985">
    <property type="entry name" value="OS07G0668900 PROTEIN"/>
    <property type="match status" value="1"/>
</dbReference>
<evidence type="ECO:0000256" key="3">
    <source>
        <dbReference type="ARBA" id="ARBA00022527"/>
    </source>
</evidence>
<dbReference type="EMBL" id="CP097511">
    <property type="protein sequence ID" value="URE49305.1"/>
    <property type="molecule type" value="Genomic_DNA"/>
</dbReference>
<evidence type="ECO:0000259" key="5">
    <source>
        <dbReference type="PROSITE" id="PS50011"/>
    </source>
</evidence>
<protein>
    <submittedName>
        <fullName evidence="6">Protein kinase 2B, chloroplastic-like</fullName>
    </submittedName>
</protein>